<keyword evidence="1" id="KW-0472">Membrane</keyword>
<dbReference type="Proteomes" id="UP000255517">
    <property type="component" value="Unassembled WGS sequence"/>
</dbReference>
<dbReference type="STRING" id="1122949.GCA_000378725_01495"/>
<dbReference type="OrthoDB" id="1701811at2"/>
<feature type="transmembrane region" description="Helical" evidence="1">
    <location>
        <begin position="243"/>
        <end position="269"/>
    </location>
</feature>
<dbReference type="EMBL" id="UGSZ01000001">
    <property type="protein sequence ID" value="SUB56960.1"/>
    <property type="molecule type" value="Genomic_DNA"/>
</dbReference>
<dbReference type="RefSeq" id="WP_019035142.1">
    <property type="nucleotide sequence ID" value="NZ_UGSZ01000001.1"/>
</dbReference>
<evidence type="ECO:0000313" key="2">
    <source>
        <dbReference type="EMBL" id="SUB56960.1"/>
    </source>
</evidence>
<keyword evidence="1" id="KW-1133">Transmembrane helix</keyword>
<dbReference type="AlphaFoldDB" id="A0A379C3W2"/>
<protein>
    <submittedName>
        <fullName evidence="2">ABC-2 family transporter protein</fullName>
    </submittedName>
</protein>
<keyword evidence="1" id="KW-0812">Transmembrane</keyword>
<feature type="transmembrane region" description="Helical" evidence="1">
    <location>
        <begin position="338"/>
        <end position="359"/>
    </location>
</feature>
<evidence type="ECO:0000313" key="3">
    <source>
        <dbReference type="Proteomes" id="UP000255517"/>
    </source>
</evidence>
<sequence>MKNLIYAENKRIWKHPLTILTLVLAFLAAVFNVNNSTKQYLSEHTFNEEMNLYYLDAKKIDIEKALGGKLDQIQSEFYYYDILSFAEQLDLKGDEQENLSTLLREKIEQHLDTNEIKYSEDIKNKVTDTLDEVKIDLSYGEGWKNLNKNLSKFLYINLFLSIIFTANIMSTKNMEGDVYQSTFYGKNYLFKAKAILAAFWSLIFCLLSILALLIFYIGLYGVEGAYNAIQNSPIMTLSLYKETYLSMFIKNGLLGLVTIETMVFLTIIISKKTKNFMQIFTSIILYYSLLILLDKIGSVIFNYKLLNFLSYKAMGFFYHYTHYDLYLFGDIVLKSIDAILLVKLIQLIAFGIFIFGFNTESRGKLKTRKKAN</sequence>
<feature type="transmembrane region" description="Helical" evidence="1">
    <location>
        <begin position="194"/>
        <end position="222"/>
    </location>
</feature>
<gene>
    <name evidence="2" type="ORF">NCTC13149_00775</name>
</gene>
<feature type="transmembrane region" description="Helical" evidence="1">
    <location>
        <begin position="300"/>
        <end position="318"/>
    </location>
</feature>
<organism evidence="2 3">
    <name type="scientific">Peptoniphilus lacrimalis</name>
    <dbReference type="NCBI Taxonomy" id="33031"/>
    <lineage>
        <taxon>Bacteria</taxon>
        <taxon>Bacillati</taxon>
        <taxon>Bacillota</taxon>
        <taxon>Tissierellia</taxon>
        <taxon>Tissierellales</taxon>
        <taxon>Peptoniphilaceae</taxon>
        <taxon>Peptoniphilus</taxon>
    </lineage>
</organism>
<reference evidence="2 3" key="1">
    <citation type="submission" date="2018-06" db="EMBL/GenBank/DDBJ databases">
        <authorList>
            <consortium name="Pathogen Informatics"/>
            <person name="Doyle S."/>
        </authorList>
    </citation>
    <scope>NUCLEOTIDE SEQUENCE [LARGE SCALE GENOMIC DNA]</scope>
    <source>
        <strain evidence="2 3">NCTC13149</strain>
    </source>
</reference>
<feature type="transmembrane region" description="Helical" evidence="1">
    <location>
        <begin position="275"/>
        <end position="293"/>
    </location>
</feature>
<accession>A0A379C3W2</accession>
<evidence type="ECO:0000256" key="1">
    <source>
        <dbReference type="SAM" id="Phobius"/>
    </source>
</evidence>
<proteinExistence type="predicted"/>
<name>A0A379C3W2_9FIRM</name>
<feature type="transmembrane region" description="Helical" evidence="1">
    <location>
        <begin position="153"/>
        <end position="174"/>
    </location>
</feature>
<feature type="transmembrane region" description="Helical" evidence="1">
    <location>
        <begin position="12"/>
        <end position="33"/>
    </location>
</feature>